<dbReference type="Proteomes" id="UP000655287">
    <property type="component" value="Unassembled WGS sequence"/>
</dbReference>
<organism evidence="2 3">
    <name type="scientific">Sphaerisporangium rufum</name>
    <dbReference type="NCBI Taxonomy" id="1381558"/>
    <lineage>
        <taxon>Bacteria</taxon>
        <taxon>Bacillati</taxon>
        <taxon>Actinomycetota</taxon>
        <taxon>Actinomycetes</taxon>
        <taxon>Streptosporangiales</taxon>
        <taxon>Streptosporangiaceae</taxon>
        <taxon>Sphaerisporangium</taxon>
    </lineage>
</organism>
<dbReference type="Pfam" id="PF12802">
    <property type="entry name" value="MarR_2"/>
    <property type="match status" value="1"/>
</dbReference>
<dbReference type="PROSITE" id="PS50995">
    <property type="entry name" value="HTH_MARR_2"/>
    <property type="match status" value="1"/>
</dbReference>
<dbReference type="PANTHER" id="PTHR33164:SF106">
    <property type="entry name" value="TRANSCRIPTIONAL REGULATORY PROTEIN"/>
    <property type="match status" value="1"/>
</dbReference>
<feature type="domain" description="HTH marR-type" evidence="1">
    <location>
        <begin position="1"/>
        <end position="128"/>
    </location>
</feature>
<evidence type="ECO:0000313" key="2">
    <source>
        <dbReference type="EMBL" id="GII79961.1"/>
    </source>
</evidence>
<dbReference type="AlphaFoldDB" id="A0A919V0D5"/>
<evidence type="ECO:0000259" key="1">
    <source>
        <dbReference type="PROSITE" id="PS50995"/>
    </source>
</evidence>
<dbReference type="EMBL" id="BOOU01000067">
    <property type="protein sequence ID" value="GII79961.1"/>
    <property type="molecule type" value="Genomic_DNA"/>
</dbReference>
<name>A0A919V0D5_9ACTN</name>
<dbReference type="InterPro" id="IPR000835">
    <property type="entry name" value="HTH_MarR-typ"/>
</dbReference>
<protein>
    <recommendedName>
        <fullName evidence="1">HTH marR-type domain-containing protein</fullName>
    </recommendedName>
</protein>
<dbReference type="SMART" id="SM00347">
    <property type="entry name" value="HTH_MARR"/>
    <property type="match status" value="1"/>
</dbReference>
<gene>
    <name evidence="2" type="ORF">Sru01_49430</name>
</gene>
<dbReference type="InterPro" id="IPR036390">
    <property type="entry name" value="WH_DNA-bd_sf"/>
</dbReference>
<evidence type="ECO:0000313" key="3">
    <source>
        <dbReference type="Proteomes" id="UP000655287"/>
    </source>
</evidence>
<dbReference type="Gene3D" id="1.10.10.10">
    <property type="entry name" value="Winged helix-like DNA-binding domain superfamily/Winged helix DNA-binding domain"/>
    <property type="match status" value="1"/>
</dbReference>
<dbReference type="PRINTS" id="PR00598">
    <property type="entry name" value="HTHMARR"/>
</dbReference>
<dbReference type="InterPro" id="IPR036388">
    <property type="entry name" value="WH-like_DNA-bd_sf"/>
</dbReference>
<dbReference type="PANTHER" id="PTHR33164">
    <property type="entry name" value="TRANSCRIPTIONAL REGULATOR, MARR FAMILY"/>
    <property type="match status" value="1"/>
</dbReference>
<accession>A0A919V0D5</accession>
<dbReference type="GO" id="GO:0006950">
    <property type="term" value="P:response to stress"/>
    <property type="evidence" value="ECO:0007669"/>
    <property type="project" value="TreeGrafter"/>
</dbReference>
<dbReference type="GO" id="GO:0003700">
    <property type="term" value="F:DNA-binding transcription factor activity"/>
    <property type="evidence" value="ECO:0007669"/>
    <property type="project" value="InterPro"/>
</dbReference>
<sequence>MLHELAVATAQVDLRIREKLGLNSTDYQAIKHLIVDRDPIGPVGLGRLLGISSGSATSLVDRLQRDGHVERRPHPADRRRQTLAVTERTAAAIAAELRPLADALVSLELSFGPEERQAIRRFLTAALDLHRGGSG</sequence>
<dbReference type="SUPFAM" id="SSF46785">
    <property type="entry name" value="Winged helix' DNA-binding domain"/>
    <property type="match status" value="1"/>
</dbReference>
<reference evidence="2" key="1">
    <citation type="submission" date="2021-01" db="EMBL/GenBank/DDBJ databases">
        <title>Whole genome shotgun sequence of Sphaerisporangium rufum NBRC 109079.</title>
        <authorList>
            <person name="Komaki H."/>
            <person name="Tamura T."/>
        </authorList>
    </citation>
    <scope>NUCLEOTIDE SEQUENCE</scope>
    <source>
        <strain evidence="2">NBRC 109079</strain>
    </source>
</reference>
<dbReference type="InterPro" id="IPR039422">
    <property type="entry name" value="MarR/SlyA-like"/>
</dbReference>
<keyword evidence="3" id="KW-1185">Reference proteome</keyword>
<comment type="caution">
    <text evidence="2">The sequence shown here is derived from an EMBL/GenBank/DDBJ whole genome shotgun (WGS) entry which is preliminary data.</text>
</comment>
<proteinExistence type="predicted"/>